<dbReference type="EC" id="1.1.1.193" evidence="12"/>
<evidence type="ECO:0000256" key="3">
    <source>
        <dbReference type="ARBA" id="ARBA00004910"/>
    </source>
</evidence>
<dbReference type="PANTHER" id="PTHR38011:SF7">
    <property type="entry name" value="2,5-DIAMINO-6-RIBOSYLAMINO-4(3H)-PYRIMIDINONE 5'-PHOSPHATE REDUCTASE"/>
    <property type="match status" value="1"/>
</dbReference>
<evidence type="ECO:0000256" key="8">
    <source>
        <dbReference type="ARBA" id="ARBA00022833"/>
    </source>
</evidence>
<dbReference type="InterPro" id="IPR050765">
    <property type="entry name" value="Riboflavin_Biosynth_HTPR"/>
</dbReference>
<comment type="similarity">
    <text evidence="4 12">In the N-terminal section; belongs to the cytidine and deoxycytidylate deaminase family.</text>
</comment>
<dbReference type="PROSITE" id="PS00903">
    <property type="entry name" value="CYT_DCMP_DEAMINASES_1"/>
    <property type="match status" value="1"/>
</dbReference>
<evidence type="ECO:0000313" key="15">
    <source>
        <dbReference type="Proteomes" id="UP001295463"/>
    </source>
</evidence>
<dbReference type="NCBIfam" id="TIGR00227">
    <property type="entry name" value="ribD_Cterm"/>
    <property type="match status" value="1"/>
</dbReference>
<keyword evidence="8 12" id="KW-0862">Zinc</keyword>
<name>A0ABM9D958_9BACT</name>
<evidence type="ECO:0000259" key="13">
    <source>
        <dbReference type="PROSITE" id="PS51747"/>
    </source>
</evidence>
<comment type="similarity">
    <text evidence="5 12">In the C-terminal section; belongs to the HTP reductase family.</text>
</comment>
<dbReference type="RefSeq" id="WP_305732080.1">
    <property type="nucleotide sequence ID" value="NZ_OW150024.1"/>
</dbReference>
<keyword evidence="11" id="KW-0511">Multifunctional enzyme</keyword>
<evidence type="ECO:0000256" key="6">
    <source>
        <dbReference type="ARBA" id="ARBA00022619"/>
    </source>
</evidence>
<evidence type="ECO:0000256" key="10">
    <source>
        <dbReference type="ARBA" id="ARBA00023002"/>
    </source>
</evidence>
<evidence type="ECO:0000256" key="1">
    <source>
        <dbReference type="ARBA" id="ARBA00002151"/>
    </source>
</evidence>
<dbReference type="GO" id="GO:0008835">
    <property type="term" value="F:diaminohydroxyphosphoribosylaminopyrimidine deaminase activity"/>
    <property type="evidence" value="ECO:0007669"/>
    <property type="project" value="UniProtKB-EC"/>
</dbReference>
<comment type="function">
    <text evidence="1 12">Converts 2,5-diamino-6-(ribosylamino)-4(3h)-pyrimidinone 5'-phosphate into 5-amino-6-(ribosylamino)-2,4(1h,3h)-pyrimidinedione 5'-phosphate.</text>
</comment>
<dbReference type="CDD" id="cd01284">
    <property type="entry name" value="Riboflavin_deaminase-reductase"/>
    <property type="match status" value="1"/>
</dbReference>
<evidence type="ECO:0000256" key="7">
    <source>
        <dbReference type="ARBA" id="ARBA00022723"/>
    </source>
</evidence>
<feature type="domain" description="CMP/dCMP-type deaminase" evidence="13">
    <location>
        <begin position="5"/>
        <end position="127"/>
    </location>
</feature>
<comment type="catalytic activity">
    <reaction evidence="12">
        <text>2,5-diamino-6-hydroxy-4-(5-phosphoribosylamino)-pyrimidine + H2O + H(+) = 5-amino-6-(5-phospho-D-ribosylamino)uracil + NH4(+)</text>
        <dbReference type="Rhea" id="RHEA:21868"/>
        <dbReference type="ChEBI" id="CHEBI:15377"/>
        <dbReference type="ChEBI" id="CHEBI:15378"/>
        <dbReference type="ChEBI" id="CHEBI:28938"/>
        <dbReference type="ChEBI" id="CHEBI:58453"/>
        <dbReference type="ChEBI" id="CHEBI:58614"/>
        <dbReference type="EC" id="3.5.4.26"/>
    </reaction>
</comment>
<dbReference type="InterPro" id="IPR011549">
    <property type="entry name" value="RibD_C"/>
</dbReference>
<evidence type="ECO:0000256" key="11">
    <source>
        <dbReference type="ARBA" id="ARBA00023268"/>
    </source>
</evidence>
<dbReference type="Gene3D" id="3.40.430.10">
    <property type="entry name" value="Dihydrofolate Reductase, subunit A"/>
    <property type="match status" value="1"/>
</dbReference>
<dbReference type="InterPro" id="IPR024072">
    <property type="entry name" value="DHFR-like_dom_sf"/>
</dbReference>
<proteinExistence type="inferred from homology"/>
<dbReference type="Proteomes" id="UP001295463">
    <property type="component" value="Chromosome"/>
</dbReference>
<gene>
    <name evidence="14" type="primary">ribD</name>
    <name evidence="14" type="ORF">GEAMG1_1414</name>
</gene>
<dbReference type="PANTHER" id="PTHR38011">
    <property type="entry name" value="DIHYDROFOLATE REDUCTASE FAMILY PROTEIN (AFU_ORTHOLOGUE AFUA_8G06820)"/>
    <property type="match status" value="1"/>
</dbReference>
<evidence type="ECO:0000313" key="14">
    <source>
        <dbReference type="EMBL" id="CAH2031244.1"/>
    </source>
</evidence>
<keyword evidence="7 12" id="KW-0479">Metal-binding</keyword>
<evidence type="ECO:0000256" key="4">
    <source>
        <dbReference type="ARBA" id="ARBA00005259"/>
    </source>
</evidence>
<comment type="cofactor">
    <cofactor evidence="12">
        <name>Zn(2+)</name>
        <dbReference type="ChEBI" id="CHEBI:29105"/>
    </cofactor>
    <text evidence="12">Binds 1 zinc ion.</text>
</comment>
<protein>
    <recommendedName>
        <fullName evidence="12">Riboflavin biosynthesis protein RibD</fullName>
    </recommendedName>
    <domain>
        <recommendedName>
            <fullName evidence="12">Diaminohydroxyphosphoribosylaminopyrimidine deaminase</fullName>
            <shortName evidence="12">DRAP deaminase</shortName>
            <ecNumber evidence="12">3.5.4.26</ecNumber>
        </recommendedName>
        <alternativeName>
            <fullName evidence="12">Riboflavin-specific deaminase</fullName>
        </alternativeName>
    </domain>
    <domain>
        <recommendedName>
            <fullName evidence="12">5-amino-6-(5-phosphoribosylamino)uracil reductase</fullName>
            <ecNumber evidence="12">1.1.1.193</ecNumber>
        </recommendedName>
        <alternativeName>
            <fullName evidence="12">HTP reductase</fullName>
        </alternativeName>
    </domain>
</protein>
<dbReference type="EMBL" id="OW150024">
    <property type="protein sequence ID" value="CAH2031244.1"/>
    <property type="molecule type" value="Genomic_DNA"/>
</dbReference>
<dbReference type="NCBIfam" id="TIGR00326">
    <property type="entry name" value="eubact_ribD"/>
    <property type="match status" value="1"/>
</dbReference>
<keyword evidence="9 12" id="KW-0521">NADP</keyword>
<evidence type="ECO:0000256" key="2">
    <source>
        <dbReference type="ARBA" id="ARBA00004882"/>
    </source>
</evidence>
<dbReference type="Gene3D" id="3.40.140.10">
    <property type="entry name" value="Cytidine Deaminase, domain 2"/>
    <property type="match status" value="1"/>
</dbReference>
<accession>A0ABM9D958</accession>
<dbReference type="SUPFAM" id="SSF53927">
    <property type="entry name" value="Cytidine deaminase-like"/>
    <property type="match status" value="1"/>
</dbReference>
<organism evidence="14 15">
    <name type="scientific">Trichlorobacter ammonificans</name>
    <dbReference type="NCBI Taxonomy" id="2916410"/>
    <lineage>
        <taxon>Bacteria</taxon>
        <taxon>Pseudomonadati</taxon>
        <taxon>Thermodesulfobacteriota</taxon>
        <taxon>Desulfuromonadia</taxon>
        <taxon>Geobacterales</taxon>
        <taxon>Geobacteraceae</taxon>
        <taxon>Trichlorobacter</taxon>
    </lineage>
</organism>
<evidence type="ECO:0000256" key="12">
    <source>
        <dbReference type="PIRNR" id="PIRNR006769"/>
    </source>
</evidence>
<reference evidence="14 15" key="1">
    <citation type="submission" date="2022-03" db="EMBL/GenBank/DDBJ databases">
        <authorList>
            <person name="Koch H."/>
        </authorList>
    </citation>
    <scope>NUCLEOTIDE SEQUENCE [LARGE SCALE GENOMIC DNA]</scope>
    <source>
        <strain evidence="14 15">G1</strain>
    </source>
</reference>
<dbReference type="PIRSF" id="PIRSF006769">
    <property type="entry name" value="RibD"/>
    <property type="match status" value="1"/>
</dbReference>
<dbReference type="InterPro" id="IPR002734">
    <property type="entry name" value="RibDG_C"/>
</dbReference>
<dbReference type="Pfam" id="PF00383">
    <property type="entry name" value="dCMP_cyt_deam_1"/>
    <property type="match status" value="1"/>
</dbReference>
<keyword evidence="12 14" id="KW-0378">Hydrolase</keyword>
<dbReference type="InterPro" id="IPR016192">
    <property type="entry name" value="APOBEC/CMP_deaminase_Zn-bd"/>
</dbReference>
<dbReference type="InterPro" id="IPR002125">
    <property type="entry name" value="CMP_dCMP_dom"/>
</dbReference>
<comment type="pathway">
    <text evidence="2 12">Cofactor biosynthesis; riboflavin biosynthesis; 5-amino-6-(D-ribitylamino)uracil from GTP: step 2/4.</text>
</comment>
<dbReference type="GO" id="GO:0008703">
    <property type="term" value="F:5-amino-6-(5-phosphoribosylamino)uracil reductase activity"/>
    <property type="evidence" value="ECO:0007669"/>
    <property type="project" value="UniProtKB-EC"/>
</dbReference>
<dbReference type="InterPro" id="IPR004794">
    <property type="entry name" value="Eubact_RibD"/>
</dbReference>
<dbReference type="SUPFAM" id="SSF53597">
    <property type="entry name" value="Dihydrofolate reductase-like"/>
    <property type="match status" value="1"/>
</dbReference>
<dbReference type="PROSITE" id="PS51747">
    <property type="entry name" value="CYT_DCMP_DEAMINASES_2"/>
    <property type="match status" value="1"/>
</dbReference>
<keyword evidence="6 12" id="KW-0686">Riboflavin biosynthesis</keyword>
<comment type="catalytic activity">
    <reaction evidence="12">
        <text>5-amino-6-(5-phospho-D-ribitylamino)uracil + NADP(+) = 5-amino-6-(5-phospho-D-ribosylamino)uracil + NADPH + H(+)</text>
        <dbReference type="Rhea" id="RHEA:17845"/>
        <dbReference type="ChEBI" id="CHEBI:15378"/>
        <dbReference type="ChEBI" id="CHEBI:57783"/>
        <dbReference type="ChEBI" id="CHEBI:58349"/>
        <dbReference type="ChEBI" id="CHEBI:58421"/>
        <dbReference type="ChEBI" id="CHEBI:58453"/>
        <dbReference type="EC" id="1.1.1.193"/>
    </reaction>
</comment>
<evidence type="ECO:0000256" key="5">
    <source>
        <dbReference type="ARBA" id="ARBA00007417"/>
    </source>
</evidence>
<sequence length="370" mass="39623">MSKPALDIRYMKRALALARRGIGKTSPNPAVGCVIVKNGSVVGEGWHRRAGTPHAEIHALDMAGEAARGADLYVTLEPCCHQGATPPCTDALIAAGVRRVVAGMVDPNPLVAGKGLEELRGAGIVVESGLLETDCRELNPGFIKFVTTGLPHVIYKTAMTLDGAIATITGHSRWVTGEEARVQVHRLRARCDAVMVGVDTIIVDNPQLTVRHVRGRDPLRVVVDTRLRTPESVAVLSGPQAKKTIIATCETNPRVHRRYQVQGATVLVCEEQGGRVSMPDLLGKLGEMGVRTLLLEGGSRLAGDMVQAGLIDEFMLFYAPKIIGSDGFSAFALQGITTMDQAIRLRILDVRMFGPDVLVHAVPEAPCSRG</sequence>
<dbReference type="Pfam" id="PF01872">
    <property type="entry name" value="RibD_C"/>
    <property type="match status" value="1"/>
</dbReference>
<keyword evidence="15" id="KW-1185">Reference proteome</keyword>
<dbReference type="EC" id="3.5.4.26" evidence="12"/>
<evidence type="ECO:0000256" key="9">
    <source>
        <dbReference type="ARBA" id="ARBA00022857"/>
    </source>
</evidence>
<dbReference type="InterPro" id="IPR016193">
    <property type="entry name" value="Cytidine_deaminase-like"/>
</dbReference>
<keyword evidence="10 12" id="KW-0560">Oxidoreductase</keyword>
<comment type="pathway">
    <text evidence="3 12">Cofactor biosynthesis; riboflavin biosynthesis; 5-amino-6-(D-ribitylamino)uracil from GTP: step 3/4.</text>
</comment>